<evidence type="ECO:0000313" key="8">
    <source>
        <dbReference type="Proteomes" id="UP001314263"/>
    </source>
</evidence>
<evidence type="ECO:0000256" key="5">
    <source>
        <dbReference type="ARBA" id="ARBA00049660"/>
    </source>
</evidence>
<evidence type="ECO:0000256" key="1">
    <source>
        <dbReference type="ARBA" id="ARBA00004141"/>
    </source>
</evidence>
<accession>A0AAV1ID29</accession>
<comment type="similarity">
    <text evidence="5">Belongs to the FNT transporter (TC 1.A.16) family.</text>
</comment>
<organism evidence="7 8">
    <name type="scientific">Coccomyxa viridis</name>
    <dbReference type="NCBI Taxonomy" id="1274662"/>
    <lineage>
        <taxon>Eukaryota</taxon>
        <taxon>Viridiplantae</taxon>
        <taxon>Chlorophyta</taxon>
        <taxon>core chlorophytes</taxon>
        <taxon>Trebouxiophyceae</taxon>
        <taxon>Trebouxiophyceae incertae sedis</taxon>
        <taxon>Coccomyxaceae</taxon>
        <taxon>Coccomyxa</taxon>
    </lineage>
</organism>
<feature type="transmembrane region" description="Helical" evidence="6">
    <location>
        <begin position="95"/>
        <end position="116"/>
    </location>
</feature>
<evidence type="ECO:0000313" key="7">
    <source>
        <dbReference type="EMBL" id="CAK0785238.1"/>
    </source>
</evidence>
<dbReference type="InterPro" id="IPR000292">
    <property type="entry name" value="For/NO2_transpt"/>
</dbReference>
<dbReference type="PANTHER" id="PTHR30520:SF6">
    <property type="entry name" value="FORMATE_NITRATE FAMILY TRANSPORTER (EUROFUNG)"/>
    <property type="match status" value="1"/>
</dbReference>
<keyword evidence="2 6" id="KW-0812">Transmembrane</keyword>
<dbReference type="PANTHER" id="PTHR30520">
    <property type="entry name" value="FORMATE TRANSPORTER-RELATED"/>
    <property type="match status" value="1"/>
</dbReference>
<sequence length="239" mass="24410">MSAGKTFLLGILGGAFIGFGSFMAISIGGACPGLVATNPGLQKMVYGAFGLPFGLFLVLLCGAELFTGNTALLTAAVAEEKATMGQLAKNWASSYLGNFVGSLLMVWVVACTGLLATAPAPLNIAVAKTSLTFGQAFARGVLCNWLVCAAVWMANACSSATGKAIAIWFPISAFVAMGLEHSVANMFMVPLGIALGADVSFTHFLTANLVPVTLGNTVAGVACMGLTYSMLYGKAGKNL</sequence>
<reference evidence="7 8" key="1">
    <citation type="submission" date="2023-10" db="EMBL/GenBank/DDBJ databases">
        <authorList>
            <person name="Maclean D."/>
            <person name="Macfadyen A."/>
        </authorList>
    </citation>
    <scope>NUCLEOTIDE SEQUENCE [LARGE SCALE GENOMIC DNA]</scope>
</reference>
<dbReference type="GO" id="GO:0005886">
    <property type="term" value="C:plasma membrane"/>
    <property type="evidence" value="ECO:0007669"/>
    <property type="project" value="TreeGrafter"/>
</dbReference>
<dbReference type="AlphaFoldDB" id="A0AAV1ID29"/>
<evidence type="ECO:0000256" key="3">
    <source>
        <dbReference type="ARBA" id="ARBA00022989"/>
    </source>
</evidence>
<feature type="transmembrane region" description="Helical" evidence="6">
    <location>
        <begin position="49"/>
        <end position="74"/>
    </location>
</feature>
<dbReference type="Proteomes" id="UP001314263">
    <property type="component" value="Unassembled WGS sequence"/>
</dbReference>
<dbReference type="InterPro" id="IPR024002">
    <property type="entry name" value="For/NO2_transpt_CS"/>
</dbReference>
<comment type="caution">
    <text evidence="7">The sequence shown here is derived from an EMBL/GenBank/DDBJ whole genome shotgun (WGS) entry which is preliminary data.</text>
</comment>
<feature type="transmembrane region" description="Helical" evidence="6">
    <location>
        <begin position="136"/>
        <end position="154"/>
    </location>
</feature>
<keyword evidence="4 6" id="KW-0472">Membrane</keyword>
<dbReference type="Pfam" id="PF01226">
    <property type="entry name" value="Form_Nir_trans"/>
    <property type="match status" value="1"/>
</dbReference>
<proteinExistence type="inferred from homology"/>
<keyword evidence="3 6" id="KW-1133">Transmembrane helix</keyword>
<evidence type="ECO:0000256" key="4">
    <source>
        <dbReference type="ARBA" id="ARBA00023136"/>
    </source>
</evidence>
<evidence type="ECO:0000256" key="2">
    <source>
        <dbReference type="ARBA" id="ARBA00022692"/>
    </source>
</evidence>
<feature type="transmembrane region" description="Helical" evidence="6">
    <location>
        <begin position="7"/>
        <end position="29"/>
    </location>
</feature>
<dbReference type="Gene3D" id="1.20.1080.10">
    <property type="entry name" value="Glycerol uptake facilitator protein"/>
    <property type="match status" value="1"/>
</dbReference>
<protein>
    <submittedName>
        <fullName evidence="7">Uncharacterized protein</fullName>
    </submittedName>
</protein>
<dbReference type="InterPro" id="IPR023271">
    <property type="entry name" value="Aquaporin-like"/>
</dbReference>
<dbReference type="PROSITE" id="PS51257">
    <property type="entry name" value="PROKAR_LIPOPROTEIN"/>
    <property type="match status" value="1"/>
</dbReference>
<evidence type="ECO:0000256" key="6">
    <source>
        <dbReference type="SAM" id="Phobius"/>
    </source>
</evidence>
<feature type="transmembrane region" description="Helical" evidence="6">
    <location>
        <begin position="209"/>
        <end position="231"/>
    </location>
</feature>
<gene>
    <name evidence="7" type="ORF">CVIRNUC_008444</name>
</gene>
<feature type="transmembrane region" description="Helical" evidence="6">
    <location>
        <begin position="166"/>
        <end position="189"/>
    </location>
</feature>
<name>A0AAV1ID29_9CHLO</name>
<keyword evidence="8" id="KW-1185">Reference proteome</keyword>
<dbReference type="PROSITE" id="PS01005">
    <property type="entry name" value="FORMATE_NITRITE_TP_1"/>
    <property type="match status" value="1"/>
</dbReference>
<comment type="subcellular location">
    <subcellularLocation>
        <location evidence="1">Membrane</location>
        <topology evidence="1">Multi-pass membrane protein</topology>
    </subcellularLocation>
</comment>
<dbReference type="GO" id="GO:0015499">
    <property type="term" value="F:formate transmembrane transporter activity"/>
    <property type="evidence" value="ECO:0007669"/>
    <property type="project" value="TreeGrafter"/>
</dbReference>
<dbReference type="EMBL" id="CAUYUE010000012">
    <property type="protein sequence ID" value="CAK0785238.1"/>
    <property type="molecule type" value="Genomic_DNA"/>
</dbReference>